<organism evidence="1">
    <name type="scientific">uncultured Caudovirales phage</name>
    <dbReference type="NCBI Taxonomy" id="2100421"/>
    <lineage>
        <taxon>Viruses</taxon>
        <taxon>Duplodnaviria</taxon>
        <taxon>Heunggongvirae</taxon>
        <taxon>Uroviricota</taxon>
        <taxon>Caudoviricetes</taxon>
        <taxon>Peduoviridae</taxon>
        <taxon>Maltschvirus</taxon>
        <taxon>Maltschvirus maltsch</taxon>
    </lineage>
</organism>
<protein>
    <submittedName>
        <fullName evidence="1">Uncharacterized protein</fullName>
    </submittedName>
</protein>
<evidence type="ECO:0000313" key="1">
    <source>
        <dbReference type="EMBL" id="CAB4126857.1"/>
    </source>
</evidence>
<gene>
    <name evidence="1" type="ORF">UFOVP78_23</name>
</gene>
<sequence>MIPAPRIAPPAISLADPGRAMTELRAWGARCGREAPAWAYDPEYVSGRALDILPRVCAEIGTGEAICTLPRPAWWSTPMPAEDRARHGAARFDAEPHFIVFRAKPGSYAVLVIHRSTGEWECPAATRRGENLVELAAWRWRTTPAKAAWRLGKLCGLRRPLAA</sequence>
<dbReference type="EMBL" id="LR796203">
    <property type="protein sequence ID" value="CAB4126857.1"/>
    <property type="molecule type" value="Genomic_DNA"/>
</dbReference>
<accession>A0A6J5L0R6</accession>
<name>A0A6J5L0R6_9CAUD</name>
<proteinExistence type="predicted"/>
<reference evidence="1" key="1">
    <citation type="submission" date="2020-04" db="EMBL/GenBank/DDBJ databases">
        <authorList>
            <person name="Chiriac C."/>
            <person name="Salcher M."/>
            <person name="Ghai R."/>
            <person name="Kavagutti S V."/>
        </authorList>
    </citation>
    <scope>NUCLEOTIDE SEQUENCE</scope>
</reference>